<sequence length="499" mass="55069">MLGSSADVSAVRGPNWKDARDERIGACKAFKFAVSTLLVIFSIAVTVSVIVDRETKVSQNASPAFAIILICFAIGWLFMVEGGQASMVGLPPVEAELYKDSHPITYKLCSIAHKGNNLDRYLIGRQFMVLLIVFTTNQCGAALRNADAFDHSHWFLDIFLGSGIAMILMVACIGQLMSQVNASHCMLDFVDTHFMTITLYTCLAIEASGLLHCVYLVQYIFAFVSGKPVQSNEDPRTWFQAFFFWLRVLMSLVVLTGCTAVTISALFNGQTTTWDAIPNGIAVILFLICLYVVGMLEGMQIAFYTVSKLTVEERASSPMAALTCNVLYRGNNLPNFMIGRQICVTLNFFVIARLTTLDVDVDNGDETVFGVSKALQQFFNTGLPGAIVTTILGSIVWQLVASAYPVTFLGSPFVHILLRVCLLLENSGICSAAWFLGMLHKKVAGYKYDEHYIGTPEERQANKKAELIEKARMRPKRPHQKLSRDLENAMEDTSATDSS</sequence>
<feature type="transmembrane region" description="Helical" evidence="2">
    <location>
        <begin position="63"/>
        <end position="80"/>
    </location>
</feature>
<feature type="transmembrane region" description="Helical" evidence="2">
    <location>
        <begin position="197"/>
        <end position="221"/>
    </location>
</feature>
<feature type="transmembrane region" description="Helical" evidence="2">
    <location>
        <begin position="279"/>
        <end position="304"/>
    </location>
</feature>
<organism evidence="3">
    <name type="scientific">Amphora coffeiformis</name>
    <dbReference type="NCBI Taxonomy" id="265554"/>
    <lineage>
        <taxon>Eukaryota</taxon>
        <taxon>Sar</taxon>
        <taxon>Stramenopiles</taxon>
        <taxon>Ochrophyta</taxon>
        <taxon>Bacillariophyta</taxon>
        <taxon>Bacillariophyceae</taxon>
        <taxon>Bacillariophycidae</taxon>
        <taxon>Thalassiophysales</taxon>
        <taxon>Catenulaceae</taxon>
        <taxon>Amphora</taxon>
    </lineage>
</organism>
<gene>
    <name evidence="3" type="ORF">ACOF00016_LOCUS9135</name>
</gene>
<feature type="transmembrane region" description="Helical" evidence="2">
    <location>
        <begin position="155"/>
        <end position="177"/>
    </location>
</feature>
<feature type="transmembrane region" description="Helical" evidence="2">
    <location>
        <begin position="242"/>
        <end position="267"/>
    </location>
</feature>
<evidence type="ECO:0000256" key="2">
    <source>
        <dbReference type="SAM" id="Phobius"/>
    </source>
</evidence>
<name>A0A7S3L6U4_9STRA</name>
<dbReference type="Pfam" id="PF03842">
    <property type="entry name" value="Silic_transp"/>
    <property type="match status" value="1"/>
</dbReference>
<protein>
    <recommendedName>
        <fullName evidence="4">Silicon transporter</fullName>
    </recommendedName>
</protein>
<feature type="region of interest" description="Disordered" evidence="1">
    <location>
        <begin position="467"/>
        <end position="499"/>
    </location>
</feature>
<evidence type="ECO:0008006" key="4">
    <source>
        <dbReference type="Google" id="ProtNLM"/>
    </source>
</evidence>
<proteinExistence type="predicted"/>
<evidence type="ECO:0000313" key="3">
    <source>
        <dbReference type="EMBL" id="CAE0411850.1"/>
    </source>
</evidence>
<dbReference type="AlphaFoldDB" id="A0A7S3L6U4"/>
<keyword evidence="2" id="KW-0812">Transmembrane</keyword>
<keyword evidence="2" id="KW-0472">Membrane</keyword>
<feature type="transmembrane region" description="Helical" evidence="2">
    <location>
        <begin position="383"/>
        <end position="404"/>
    </location>
</feature>
<feature type="transmembrane region" description="Helical" evidence="2">
    <location>
        <begin position="416"/>
        <end position="437"/>
    </location>
</feature>
<dbReference type="GO" id="GO:0015708">
    <property type="term" value="P:silicic acid import across plasma membrane"/>
    <property type="evidence" value="ECO:0007669"/>
    <property type="project" value="InterPro"/>
</dbReference>
<keyword evidence="2" id="KW-1133">Transmembrane helix</keyword>
<reference evidence="3" key="1">
    <citation type="submission" date="2021-01" db="EMBL/GenBank/DDBJ databases">
        <authorList>
            <person name="Corre E."/>
            <person name="Pelletier E."/>
            <person name="Niang G."/>
            <person name="Scheremetjew M."/>
            <person name="Finn R."/>
            <person name="Kale V."/>
            <person name="Holt S."/>
            <person name="Cochrane G."/>
            <person name="Meng A."/>
            <person name="Brown T."/>
            <person name="Cohen L."/>
        </authorList>
    </citation>
    <scope>NUCLEOTIDE SEQUENCE</scope>
    <source>
        <strain evidence="3">CCMP127</strain>
    </source>
</reference>
<feature type="transmembrane region" description="Helical" evidence="2">
    <location>
        <begin position="32"/>
        <end position="51"/>
    </location>
</feature>
<dbReference type="EMBL" id="HBIM01011004">
    <property type="protein sequence ID" value="CAE0411850.1"/>
    <property type="molecule type" value="Transcribed_RNA"/>
</dbReference>
<accession>A0A7S3L6U4</accession>
<evidence type="ECO:0000256" key="1">
    <source>
        <dbReference type="SAM" id="MobiDB-lite"/>
    </source>
</evidence>
<feature type="transmembrane region" description="Helical" evidence="2">
    <location>
        <begin position="123"/>
        <end position="143"/>
    </location>
</feature>
<dbReference type="InterPro" id="IPR004693">
    <property type="entry name" value="Silicon_transpt"/>
</dbReference>